<accession>A0A7D5KT71</accession>
<keyword evidence="1" id="KW-0472">Membrane</keyword>
<organism evidence="3 4">
    <name type="scientific">Natrinema halophilum</name>
    <dbReference type="NCBI Taxonomy" id="1699371"/>
    <lineage>
        <taxon>Archaea</taxon>
        <taxon>Methanobacteriati</taxon>
        <taxon>Methanobacteriota</taxon>
        <taxon>Stenosarchaea group</taxon>
        <taxon>Halobacteria</taxon>
        <taxon>Halobacteriales</taxon>
        <taxon>Natrialbaceae</taxon>
        <taxon>Natrinema</taxon>
    </lineage>
</organism>
<protein>
    <submittedName>
        <fullName evidence="3">SHOCT domain-containing protein</fullName>
    </submittedName>
</protein>
<reference evidence="3 4" key="1">
    <citation type="submission" date="2020-07" db="EMBL/GenBank/DDBJ databases">
        <authorList>
            <person name="Cui H."/>
        </authorList>
    </citation>
    <scope>NUCLEOTIDE SEQUENCE [LARGE SCALE GENOMIC DNA]</scope>
    <source>
        <strain evidence="3 4">YPL8</strain>
    </source>
</reference>
<dbReference type="GeneID" id="56035744"/>
<evidence type="ECO:0000259" key="2">
    <source>
        <dbReference type="Pfam" id="PF09851"/>
    </source>
</evidence>
<dbReference type="Pfam" id="PF09851">
    <property type="entry name" value="SHOCT"/>
    <property type="match status" value="1"/>
</dbReference>
<dbReference type="InterPro" id="IPR018649">
    <property type="entry name" value="SHOCT"/>
</dbReference>
<dbReference type="EMBL" id="CP058601">
    <property type="protein sequence ID" value="QLG51057.1"/>
    <property type="molecule type" value="Genomic_DNA"/>
</dbReference>
<dbReference type="KEGG" id="haly:HYG82_20595"/>
<evidence type="ECO:0000313" key="4">
    <source>
        <dbReference type="Proteomes" id="UP000509241"/>
    </source>
</evidence>
<dbReference type="Proteomes" id="UP000509241">
    <property type="component" value="Chromosome"/>
</dbReference>
<proteinExistence type="predicted"/>
<gene>
    <name evidence="3" type="ORF">HYG82_20595</name>
</gene>
<dbReference type="RefSeq" id="WP_179264196.1">
    <property type="nucleotide sequence ID" value="NZ_CP058601.1"/>
</dbReference>
<feature type="domain" description="SHOCT" evidence="2">
    <location>
        <begin position="91"/>
        <end position="116"/>
    </location>
</feature>
<keyword evidence="4" id="KW-1185">Reference proteome</keyword>
<keyword evidence="1" id="KW-0812">Transmembrane</keyword>
<dbReference type="AlphaFoldDB" id="A0A7D5KT71"/>
<evidence type="ECO:0000313" key="3">
    <source>
        <dbReference type="EMBL" id="QLG51057.1"/>
    </source>
</evidence>
<keyword evidence="1" id="KW-1133">Transmembrane helix</keyword>
<sequence length="122" mass="13507">MSTERTTDGWPRLVLIVLAVIVLFPLVMLIVAIPMMGLMGWWWSGSMTGGLSLIWAIGMLLVWLLVLLGIGYLLYRGLAGGAGPSPTSDRALEELRVAYARGDLSEAEFEERRAKLEREESQ</sequence>
<feature type="transmembrane region" description="Helical" evidence="1">
    <location>
        <begin position="12"/>
        <end position="33"/>
    </location>
</feature>
<feature type="transmembrane region" description="Helical" evidence="1">
    <location>
        <begin position="53"/>
        <end position="75"/>
    </location>
</feature>
<evidence type="ECO:0000256" key="1">
    <source>
        <dbReference type="SAM" id="Phobius"/>
    </source>
</evidence>
<dbReference type="OrthoDB" id="53394at2157"/>
<name>A0A7D5KT71_9EURY</name>